<evidence type="ECO:0000313" key="2">
    <source>
        <dbReference type="Proteomes" id="UP001143700"/>
    </source>
</evidence>
<dbReference type="AlphaFoldDB" id="A0A9X3WAZ0"/>
<proteinExistence type="predicted"/>
<protein>
    <submittedName>
        <fullName evidence="1">Uncharacterized protein</fullName>
    </submittedName>
</protein>
<reference evidence="1" key="1">
    <citation type="journal article" date="2022" name="Microorganisms">
        <title>Antibiotic Susceptibility, Resistance Gene Determinants and Corresponding Genomic Regions in Lactobacillus amylovorus Isolates Derived from Wild Boars and Domestic Pigs.</title>
        <authorList>
            <person name="Moravkova M."/>
            <person name="Kostovova I."/>
            <person name="Kavanova K."/>
            <person name="Pechar R."/>
            <person name="Stanek S."/>
            <person name="Brychta A."/>
            <person name="Zeman M."/>
            <person name="Kubasova T."/>
        </authorList>
    </citation>
    <scope>NUCLEOTIDE SEQUENCE</scope>
    <source>
        <strain evidence="1">M356A</strain>
    </source>
</reference>
<dbReference type="Proteomes" id="UP001143700">
    <property type="component" value="Unassembled WGS sequence"/>
</dbReference>
<sequence length="135" mass="15852">MNKEEMQLDYFDRQVALERLYDHELNFMVEEVIPEDNGSHSWIKDIYRLKVAYDILSFIVCDDGDFPSSVPLYYQLDVQTAFEAVAHSNVAVSIWNSSTYQDQWITLLDDFLSDLFTAKLKLKKVKKNEQAYSHN</sequence>
<name>A0A9X3WAZ0_LACAM</name>
<accession>A0A9X3WAZ0</accession>
<dbReference type="EMBL" id="JAOTGU010000011">
    <property type="protein sequence ID" value="MDB6262477.1"/>
    <property type="molecule type" value="Genomic_DNA"/>
</dbReference>
<comment type="caution">
    <text evidence="1">The sequence shown here is derived from an EMBL/GenBank/DDBJ whole genome shotgun (WGS) entry which is preliminary data.</text>
</comment>
<evidence type="ECO:0000313" key="1">
    <source>
        <dbReference type="EMBL" id="MDB6262477.1"/>
    </source>
</evidence>
<organism evidence="1 2">
    <name type="scientific">Lactobacillus amylovorus</name>
    <dbReference type="NCBI Taxonomy" id="1604"/>
    <lineage>
        <taxon>Bacteria</taxon>
        <taxon>Bacillati</taxon>
        <taxon>Bacillota</taxon>
        <taxon>Bacilli</taxon>
        <taxon>Lactobacillales</taxon>
        <taxon>Lactobacillaceae</taxon>
        <taxon>Lactobacillus</taxon>
    </lineage>
</organism>
<gene>
    <name evidence="1" type="ORF">ODV15_07935</name>
</gene>
<reference evidence="1" key="2">
    <citation type="submission" date="2022-10" db="EMBL/GenBank/DDBJ databases">
        <authorList>
            <person name="Kostovova I."/>
            <person name="Moravkova M."/>
            <person name="Pechar R."/>
        </authorList>
    </citation>
    <scope>NUCLEOTIDE SEQUENCE</scope>
    <source>
        <strain evidence="1">M356A</strain>
    </source>
</reference>
<dbReference type="RefSeq" id="WP_271870454.1">
    <property type="nucleotide sequence ID" value="NZ_JAOTGU010000011.1"/>
</dbReference>